<dbReference type="EMBL" id="CAVMJV010000079">
    <property type="protein sequence ID" value="CAK5089885.1"/>
    <property type="molecule type" value="Genomic_DNA"/>
</dbReference>
<comment type="caution">
    <text evidence="1">The sequence shown here is derived from an EMBL/GenBank/DDBJ whole genome shotgun (WGS) entry which is preliminary data.</text>
</comment>
<keyword evidence="2" id="KW-1185">Reference proteome</keyword>
<gene>
    <name evidence="1" type="ORF">MENTE1834_LOCUS37636</name>
</gene>
<accession>A0ACB1AEL3</accession>
<name>A0ACB1AEL3_MELEN</name>
<evidence type="ECO:0000313" key="2">
    <source>
        <dbReference type="Proteomes" id="UP001497535"/>
    </source>
</evidence>
<evidence type="ECO:0000313" key="1">
    <source>
        <dbReference type="EMBL" id="CAK5089885.1"/>
    </source>
</evidence>
<protein>
    <submittedName>
        <fullName evidence="1">Uncharacterized protein</fullName>
    </submittedName>
</protein>
<dbReference type="Proteomes" id="UP001497535">
    <property type="component" value="Unassembled WGS sequence"/>
</dbReference>
<reference evidence="1" key="1">
    <citation type="submission" date="2023-11" db="EMBL/GenBank/DDBJ databases">
        <authorList>
            <person name="Poullet M."/>
        </authorList>
    </citation>
    <scope>NUCLEOTIDE SEQUENCE</scope>
    <source>
        <strain evidence="1">E1834</strain>
    </source>
</reference>
<sequence length="98" mass="11466">MYVDPDSGRTIRMQKDPTNTKFIRPTRGWENIEFVVSERRHTHEVLRPNDGNGLGVDFLRRHTQPTIYGNVHELEQQAQELAQFRRRSSHAIGFGSNY</sequence>
<proteinExistence type="predicted"/>
<organism evidence="1 2">
    <name type="scientific">Meloidogyne enterolobii</name>
    <name type="common">Root-knot nematode worm</name>
    <name type="synonym">Meloidogyne mayaguensis</name>
    <dbReference type="NCBI Taxonomy" id="390850"/>
    <lineage>
        <taxon>Eukaryota</taxon>
        <taxon>Metazoa</taxon>
        <taxon>Ecdysozoa</taxon>
        <taxon>Nematoda</taxon>
        <taxon>Chromadorea</taxon>
        <taxon>Rhabditida</taxon>
        <taxon>Tylenchina</taxon>
        <taxon>Tylenchomorpha</taxon>
        <taxon>Tylenchoidea</taxon>
        <taxon>Meloidogynidae</taxon>
        <taxon>Meloidogyninae</taxon>
        <taxon>Meloidogyne</taxon>
    </lineage>
</organism>